<comment type="caution">
    <text evidence="1">The sequence shown here is derived from an EMBL/GenBank/DDBJ whole genome shotgun (WGS) entry which is preliminary data.</text>
</comment>
<reference evidence="1" key="2">
    <citation type="submission" date="2020-02" db="EMBL/GenBank/DDBJ databases">
        <authorList>
            <consortium name="NCBI Pathogen Detection Project"/>
        </authorList>
    </citation>
    <scope>NUCLEOTIDE SEQUENCE</scope>
    <source>
        <strain evidence="1">MA.CK_93/00004333</strain>
    </source>
</reference>
<organism evidence="1">
    <name type="scientific">Salmonella enterica</name>
    <name type="common">Salmonella choleraesuis</name>
    <dbReference type="NCBI Taxonomy" id="28901"/>
    <lineage>
        <taxon>Bacteria</taxon>
        <taxon>Pseudomonadati</taxon>
        <taxon>Pseudomonadota</taxon>
        <taxon>Gammaproteobacteria</taxon>
        <taxon>Enterobacterales</taxon>
        <taxon>Enterobacteriaceae</taxon>
        <taxon>Salmonella</taxon>
    </lineage>
</organism>
<name>A0A750FDG8_SALER</name>
<protein>
    <submittedName>
        <fullName evidence="1">Uncharacterized protein</fullName>
    </submittedName>
</protein>
<accession>A0A750FDG8</accession>
<reference evidence="1" key="1">
    <citation type="journal article" date="2018" name="Genome Biol.">
        <title>SKESA: strategic k-mer extension for scrupulous assemblies.</title>
        <authorList>
            <person name="Souvorov A."/>
            <person name="Agarwala R."/>
            <person name="Lipman D.J."/>
        </authorList>
    </citation>
    <scope>NUCLEOTIDE SEQUENCE</scope>
    <source>
        <strain evidence="1">MA.CK_93/00004333</strain>
    </source>
</reference>
<dbReference type="EMBL" id="DAAVQD010000028">
    <property type="protein sequence ID" value="HAF6120682.1"/>
    <property type="molecule type" value="Genomic_DNA"/>
</dbReference>
<sequence>MNNNDPMSADDFRRLADFLPESVLHMSVVIGWEETTSLINKFGGVQISIGRGIRSNNEAWSDVLADALSPEALRAFMQTFGGDSAFIVPRCDRARREHRNRRFVYEVNNAIRRGLSTRKALASLCPRFGMGNTLAWRVLKEYREVPRVSDAAPR</sequence>
<proteinExistence type="predicted"/>
<dbReference type="AlphaFoldDB" id="A0A750FDG8"/>
<evidence type="ECO:0000313" key="1">
    <source>
        <dbReference type="EMBL" id="HAF6120682.1"/>
    </source>
</evidence>
<gene>
    <name evidence="1" type="ORF">G9F15_004771</name>
</gene>